<feature type="domain" description="Saposin B-type" evidence="8">
    <location>
        <begin position="36"/>
        <end position="117"/>
    </location>
</feature>
<dbReference type="GO" id="GO:0005576">
    <property type="term" value="C:extracellular region"/>
    <property type="evidence" value="ECO:0007669"/>
    <property type="project" value="UniProtKB-SubCell"/>
</dbReference>
<evidence type="ECO:0000313" key="9">
    <source>
        <dbReference type="EMBL" id="AWP15195.1"/>
    </source>
</evidence>
<evidence type="ECO:0000256" key="3">
    <source>
        <dbReference type="ARBA" id="ARBA00022729"/>
    </source>
</evidence>
<dbReference type="PANTHER" id="PTHR11480:SF3">
    <property type="entry name" value="BCDNA.GH08312"/>
    <property type="match status" value="1"/>
</dbReference>
<dbReference type="Pfam" id="PF05184">
    <property type="entry name" value="SapB_1"/>
    <property type="match status" value="2"/>
</dbReference>
<evidence type="ECO:0000256" key="1">
    <source>
        <dbReference type="ARBA" id="ARBA00004613"/>
    </source>
</evidence>
<dbReference type="InterPro" id="IPR008139">
    <property type="entry name" value="SaposinB_dom"/>
</dbReference>
<dbReference type="PANTHER" id="PTHR11480">
    <property type="entry name" value="SAPOSIN-RELATED"/>
    <property type="match status" value="1"/>
</dbReference>
<keyword evidence="3 7" id="KW-0732">Signal</keyword>
<keyword evidence="6" id="KW-0325">Glycoprotein</keyword>
<dbReference type="InterPro" id="IPR003119">
    <property type="entry name" value="SAP_A"/>
</dbReference>
<dbReference type="Proteomes" id="UP000246464">
    <property type="component" value="Chromosome 16"/>
</dbReference>
<reference evidence="9 10" key="1">
    <citation type="submission" date="2017-12" db="EMBL/GenBank/DDBJ databases">
        <title>Integrating genomic resources of turbot (Scophthalmus maximus) in depth evaluation of genetic and physical mapping variation across individuals.</title>
        <authorList>
            <person name="Martinez P."/>
        </authorList>
    </citation>
    <scope>NUCLEOTIDE SEQUENCE [LARGE SCALE GENOMIC DNA]</scope>
</reference>
<dbReference type="GO" id="GO:0006665">
    <property type="term" value="P:sphingolipid metabolic process"/>
    <property type="evidence" value="ECO:0007669"/>
    <property type="project" value="InterPro"/>
</dbReference>
<feature type="signal peptide" evidence="7">
    <location>
        <begin position="1"/>
        <end position="25"/>
    </location>
</feature>
<dbReference type="Pfam" id="PF03489">
    <property type="entry name" value="SapB_2"/>
    <property type="match status" value="2"/>
</dbReference>
<keyword evidence="10" id="KW-1185">Reference proteome</keyword>
<comment type="subcellular location">
    <subcellularLocation>
        <location evidence="1">Secreted</location>
    </subcellularLocation>
</comment>
<dbReference type="Gene3D" id="1.10.225.10">
    <property type="entry name" value="Saposin-like"/>
    <property type="match status" value="2"/>
</dbReference>
<dbReference type="AlphaFoldDB" id="A0A2U9CF06"/>
<keyword evidence="5" id="KW-1015">Disulfide bond</keyword>
<evidence type="ECO:0000313" key="10">
    <source>
        <dbReference type="Proteomes" id="UP000246464"/>
    </source>
</evidence>
<evidence type="ECO:0000259" key="8">
    <source>
        <dbReference type="PROSITE" id="PS50015"/>
    </source>
</evidence>
<dbReference type="GO" id="GO:0005764">
    <property type="term" value="C:lysosome"/>
    <property type="evidence" value="ECO:0007669"/>
    <property type="project" value="InterPro"/>
</dbReference>
<accession>A0A2U9CF06</accession>
<name>A0A2U9CF06_SCOMX</name>
<proteinExistence type="predicted"/>
<dbReference type="InterPro" id="IPR011001">
    <property type="entry name" value="Saposin-like"/>
</dbReference>
<dbReference type="PRINTS" id="PR01797">
    <property type="entry name" value="SAPOSIN"/>
</dbReference>
<organism evidence="9 10">
    <name type="scientific">Scophthalmus maximus</name>
    <name type="common">Turbot</name>
    <name type="synonym">Psetta maxima</name>
    <dbReference type="NCBI Taxonomy" id="52904"/>
    <lineage>
        <taxon>Eukaryota</taxon>
        <taxon>Metazoa</taxon>
        <taxon>Chordata</taxon>
        <taxon>Craniata</taxon>
        <taxon>Vertebrata</taxon>
        <taxon>Euteleostomi</taxon>
        <taxon>Actinopterygii</taxon>
        <taxon>Neopterygii</taxon>
        <taxon>Teleostei</taxon>
        <taxon>Neoteleostei</taxon>
        <taxon>Acanthomorphata</taxon>
        <taxon>Carangaria</taxon>
        <taxon>Pleuronectiformes</taxon>
        <taxon>Pleuronectoidei</taxon>
        <taxon>Scophthalmidae</taxon>
        <taxon>Scophthalmus</taxon>
    </lineage>
</organism>
<dbReference type="GO" id="GO:0016020">
    <property type="term" value="C:membrane"/>
    <property type="evidence" value="ECO:0007669"/>
    <property type="project" value="GOC"/>
</dbReference>
<sequence length="266" mass="29463">MASLKFVLFLSVGLQGFALTSSAAGLQSVPDATRLTGDVCQDCTQIFELLEDLLSSKDLEKKMIDGFESLCDHLPAATARLCREEVEKMLPMAISFITGVVDPAEVCKIIGLCGSCDKQEKMLSYFVKEALQAAVTTENGQPATQCSFCIFLLKTLEDLLPKDRTEAVVIKLLEEICHIVPRTYRDQCEGVISTYGKMVLDAIMRYATPKAICSLIHLCKGQEAAALADPCTWTAYRCRDVNTALRCGTLFYCQRFAWRPLKDNML</sequence>
<dbReference type="SMART" id="SM00741">
    <property type="entry name" value="SapB"/>
    <property type="match status" value="2"/>
</dbReference>
<evidence type="ECO:0000256" key="2">
    <source>
        <dbReference type="ARBA" id="ARBA00022525"/>
    </source>
</evidence>
<dbReference type="InterPro" id="IPR008138">
    <property type="entry name" value="SapB_2"/>
</dbReference>
<dbReference type="EMBL" id="CP026258">
    <property type="protein sequence ID" value="AWP15195.1"/>
    <property type="molecule type" value="Genomic_DNA"/>
</dbReference>
<feature type="chain" id="PRO_5015940809" evidence="7">
    <location>
        <begin position="26"/>
        <end position="266"/>
    </location>
</feature>
<dbReference type="PROSITE" id="PS50015">
    <property type="entry name" value="SAP_B"/>
    <property type="match status" value="2"/>
</dbReference>
<feature type="domain" description="Saposin B-type" evidence="8">
    <location>
        <begin position="142"/>
        <end position="223"/>
    </location>
</feature>
<dbReference type="Pfam" id="PF02199">
    <property type="entry name" value="SapA"/>
    <property type="match status" value="1"/>
</dbReference>
<evidence type="ECO:0000256" key="7">
    <source>
        <dbReference type="SAM" id="SignalP"/>
    </source>
</evidence>
<keyword evidence="4" id="KW-0677">Repeat</keyword>
<evidence type="ECO:0000256" key="6">
    <source>
        <dbReference type="ARBA" id="ARBA00023180"/>
    </source>
</evidence>
<dbReference type="InterPro" id="IPR051428">
    <property type="entry name" value="Sphingo_Act-Surfact_Prot"/>
</dbReference>
<protein>
    <submittedName>
        <fullName evidence="9">Putative prosaposin-like isoform 2</fullName>
    </submittedName>
</protein>
<gene>
    <name evidence="9" type="ORF">SMAX5B_003661</name>
</gene>
<dbReference type="InterPro" id="IPR007856">
    <property type="entry name" value="SapB_1"/>
</dbReference>
<dbReference type="SUPFAM" id="SSF47862">
    <property type="entry name" value="Saposin"/>
    <property type="match status" value="2"/>
</dbReference>
<evidence type="ECO:0000256" key="5">
    <source>
        <dbReference type="ARBA" id="ARBA00023157"/>
    </source>
</evidence>
<evidence type="ECO:0000256" key="4">
    <source>
        <dbReference type="ARBA" id="ARBA00022737"/>
    </source>
</evidence>
<keyword evidence="2" id="KW-0964">Secreted</keyword>
<dbReference type="InterPro" id="IPR008373">
    <property type="entry name" value="Saposin"/>
</dbReference>